<reference evidence="2" key="1">
    <citation type="journal article" date="2023" name="G3 (Bethesda)">
        <title>Genome assembly and association tests identify interacting loci associated with vigor, precocity, and sex in interspecific pistachio rootstocks.</title>
        <authorList>
            <person name="Palmer W."/>
            <person name="Jacygrad E."/>
            <person name="Sagayaradj S."/>
            <person name="Cavanaugh K."/>
            <person name="Han R."/>
            <person name="Bertier L."/>
            <person name="Beede B."/>
            <person name="Kafkas S."/>
            <person name="Golino D."/>
            <person name="Preece J."/>
            <person name="Michelmore R."/>
        </authorList>
    </citation>
    <scope>NUCLEOTIDE SEQUENCE [LARGE SCALE GENOMIC DNA]</scope>
</reference>
<gene>
    <name evidence="1" type="ORF">Patl1_18622</name>
</gene>
<dbReference type="Proteomes" id="UP001164250">
    <property type="component" value="Chromosome 2"/>
</dbReference>
<organism evidence="1 2">
    <name type="scientific">Pistacia atlantica</name>
    <dbReference type="NCBI Taxonomy" id="434234"/>
    <lineage>
        <taxon>Eukaryota</taxon>
        <taxon>Viridiplantae</taxon>
        <taxon>Streptophyta</taxon>
        <taxon>Embryophyta</taxon>
        <taxon>Tracheophyta</taxon>
        <taxon>Spermatophyta</taxon>
        <taxon>Magnoliopsida</taxon>
        <taxon>eudicotyledons</taxon>
        <taxon>Gunneridae</taxon>
        <taxon>Pentapetalae</taxon>
        <taxon>rosids</taxon>
        <taxon>malvids</taxon>
        <taxon>Sapindales</taxon>
        <taxon>Anacardiaceae</taxon>
        <taxon>Pistacia</taxon>
    </lineage>
</organism>
<proteinExistence type="predicted"/>
<comment type="caution">
    <text evidence="1">The sequence shown here is derived from an EMBL/GenBank/DDBJ whole genome shotgun (WGS) entry which is preliminary data.</text>
</comment>
<keyword evidence="2" id="KW-1185">Reference proteome</keyword>
<evidence type="ECO:0000313" key="2">
    <source>
        <dbReference type="Proteomes" id="UP001164250"/>
    </source>
</evidence>
<accession>A0ACC1C0F9</accession>
<name>A0ACC1C0F9_9ROSI</name>
<dbReference type="EMBL" id="CM047898">
    <property type="protein sequence ID" value="KAJ0105512.1"/>
    <property type="molecule type" value="Genomic_DNA"/>
</dbReference>
<sequence length="332" mass="37094">MASHNLNKQLKEQFVSNLTGSSFTKIFVLLTIAHTNFTLTNFLTPTPLPYPPLPPPPQPPPMPPLPTTSFIIYGPFFFFLLKVNPFAKLTIDDFSACTPSWTHEFLGFAGSYSFPSLPDTLKLRVQENVKRYAEIMLLCLFSSLPAPLLKVSKLRVFMSKVFIFWYQMPRALLGLISSLAIWDLFKFCSDKWKFDRYSMIRQVLDFISGSGVVKYMKSNHVYGAAAGIVNVDVLLTPTHLAIVMEYAAGSELFARICSAGKVFLPVANICRQLLSCHEICHRDLKLENTLLDGSPTPSVKIYDFGYSKSGLLHSQPKSTVGTLAYIAPEVSS</sequence>
<evidence type="ECO:0000313" key="1">
    <source>
        <dbReference type="EMBL" id="KAJ0105512.1"/>
    </source>
</evidence>
<protein>
    <submittedName>
        <fullName evidence="1">Uncharacterized protein</fullName>
    </submittedName>
</protein>